<proteinExistence type="predicted"/>
<feature type="compositionally biased region" description="Basic and acidic residues" evidence="1">
    <location>
        <begin position="81"/>
        <end position="107"/>
    </location>
</feature>
<sequence>MDLICVSHYQDEFEKKIPKPGSKHVTISDYKSEKEKLVETVNAVIKASAIPDYRGPDSPKYVVAMPGAPDQKAGETLKMTSADRRAKKADRSLDRKGPVNKKTEENPKMVVRKKADTVGGDGSKPQQTVGRRSSRPVVTEQPKAVDNKDVTEIPKKKIVEYQIPKKAVESKMVASSKPTEPVVKKEPTTIKPREIVKEITVMGISQDIPKDMNGCGFGYLPNQPCNCESFIEKQRLKTTICSIM</sequence>
<organism evidence="2 3">
    <name type="scientific">Romanomermis culicivorax</name>
    <name type="common">Nematode worm</name>
    <dbReference type="NCBI Taxonomy" id="13658"/>
    <lineage>
        <taxon>Eukaryota</taxon>
        <taxon>Metazoa</taxon>
        <taxon>Ecdysozoa</taxon>
        <taxon>Nematoda</taxon>
        <taxon>Enoplea</taxon>
        <taxon>Dorylaimia</taxon>
        <taxon>Mermithida</taxon>
        <taxon>Mermithoidea</taxon>
        <taxon>Mermithidae</taxon>
        <taxon>Romanomermis</taxon>
    </lineage>
</organism>
<keyword evidence="2" id="KW-1185">Reference proteome</keyword>
<name>A0A915IRB2_ROMCU</name>
<dbReference type="Proteomes" id="UP000887565">
    <property type="component" value="Unplaced"/>
</dbReference>
<feature type="region of interest" description="Disordered" evidence="1">
    <location>
        <begin position="50"/>
        <end position="144"/>
    </location>
</feature>
<evidence type="ECO:0000313" key="3">
    <source>
        <dbReference type="WBParaSite" id="nRc.2.0.1.t16743-RA"/>
    </source>
</evidence>
<reference evidence="3" key="1">
    <citation type="submission" date="2022-11" db="UniProtKB">
        <authorList>
            <consortium name="WormBaseParasite"/>
        </authorList>
    </citation>
    <scope>IDENTIFICATION</scope>
</reference>
<evidence type="ECO:0000256" key="1">
    <source>
        <dbReference type="SAM" id="MobiDB-lite"/>
    </source>
</evidence>
<protein>
    <submittedName>
        <fullName evidence="3">Uncharacterized protein</fullName>
    </submittedName>
</protein>
<accession>A0A915IRB2</accession>
<dbReference type="AlphaFoldDB" id="A0A915IRB2"/>
<evidence type="ECO:0000313" key="2">
    <source>
        <dbReference type="Proteomes" id="UP000887565"/>
    </source>
</evidence>
<dbReference type="WBParaSite" id="nRc.2.0.1.t16743-RA">
    <property type="protein sequence ID" value="nRc.2.0.1.t16743-RA"/>
    <property type="gene ID" value="nRc.2.0.1.g16743"/>
</dbReference>